<dbReference type="Gene3D" id="3.40.50.150">
    <property type="entry name" value="Vaccinia Virus protein VP39"/>
    <property type="match status" value="1"/>
</dbReference>
<keyword evidence="2 5" id="KW-0489">Methyltransferase</keyword>
<dbReference type="InterPro" id="IPR029063">
    <property type="entry name" value="SAM-dependent_MTases_sf"/>
</dbReference>
<keyword evidence="6" id="KW-1185">Reference proteome</keyword>
<dbReference type="GO" id="GO:0008170">
    <property type="term" value="F:N-methyltransferase activity"/>
    <property type="evidence" value="ECO:0007669"/>
    <property type="project" value="InterPro"/>
</dbReference>
<sequence>MSNELRSLLARVESSDPDTAKELRRHIDALQSRREFGLNFERHTPESVALTGRAISVGDKVRFIPVRGQTEVESEATWRVVELAGPQTKRVAQLVDPKTNEITSRPVDDLVYIAEFKDPVFPGLVRSDEPVLRGGDKPFHAVINAENYHALEAMLFTYQGTVDCIYIDPPYNTGAKDWKYNNDYVDGEDSYRHSKWLAFMERRLKLARQLLNPRDSVLIVTIDEKEYLRLGLLLEQVFPEADIQMVSCVINRAGSPRTGRFSRVDEYIYYVFLGGSQVEPWTSTMLSDGSELGKMTMPTVWFTAVRRGSGASRAESKSLFYPVIIHRETGRFIRVGDPVAKDVDRASVPLEPGELAIWPLGAKGQENRWRFSAELMRNYFEAGTARLGKRDAATGLRPVTYLQPGTLANIANGTFKVAGHTSEGALTLELVGAKTVAPRTVWSQTSHFARDHGSHLLAALVPDRRFPFPKSLYAVEDALRFVVASKPNALVLDFFSGSGTTAHAIMRLNKQDGGQRRAVCVTNNEVSADEQRALVARGLRPGDSQWEALGICDLITKPRIRAAITGLTPGGDPIVGDYKFTDEFPMSDGFDENVEFFTLTYENPALVELDLAFERVAPLLWMRAGSQGRRIDERSDTFDLADAYAVLFNVDAAADFVAAIEKSPASVRIVYIVTDDETQYQAVASQLPEGVETVRLYESYLRTFQINTGRA</sequence>
<feature type="domain" description="DNA methylase N-4/N-6" evidence="4">
    <location>
        <begin position="162"/>
        <end position="511"/>
    </location>
</feature>
<evidence type="ECO:0000313" key="5">
    <source>
        <dbReference type="EMBL" id="SSA58951.1"/>
    </source>
</evidence>
<dbReference type="Proteomes" id="UP000250028">
    <property type="component" value="Unassembled WGS sequence"/>
</dbReference>
<protein>
    <submittedName>
        <fullName evidence="5">Adenine-specific DNA-methyltransferase</fullName>
    </submittedName>
</protein>
<reference evidence="6" key="1">
    <citation type="submission" date="2016-10" db="EMBL/GenBank/DDBJ databases">
        <authorList>
            <person name="Varghese N."/>
            <person name="Submissions S."/>
        </authorList>
    </citation>
    <scope>NUCLEOTIDE SEQUENCE [LARGE SCALE GENOMIC DNA]</scope>
    <source>
        <strain evidence="6">DSM 22951</strain>
    </source>
</reference>
<dbReference type="PRINTS" id="PR00508">
    <property type="entry name" value="S21N4MTFRASE"/>
</dbReference>
<evidence type="ECO:0000313" key="6">
    <source>
        <dbReference type="Proteomes" id="UP000250028"/>
    </source>
</evidence>
<dbReference type="GO" id="GO:0032259">
    <property type="term" value="P:methylation"/>
    <property type="evidence" value="ECO:0007669"/>
    <property type="project" value="UniProtKB-KW"/>
</dbReference>
<evidence type="ECO:0000256" key="3">
    <source>
        <dbReference type="ARBA" id="ARBA00022679"/>
    </source>
</evidence>
<dbReference type="InterPro" id="IPR002941">
    <property type="entry name" value="DNA_methylase_N4/N6"/>
</dbReference>
<dbReference type="PROSITE" id="PS00092">
    <property type="entry name" value="N6_MTASE"/>
    <property type="match status" value="1"/>
</dbReference>
<accession>A0A2Y9BNS4</accession>
<keyword evidence="3 5" id="KW-0808">Transferase</keyword>
<organism evidence="5 6">
    <name type="scientific">Branchiibius hedensis</name>
    <dbReference type="NCBI Taxonomy" id="672460"/>
    <lineage>
        <taxon>Bacteria</taxon>
        <taxon>Bacillati</taxon>
        <taxon>Actinomycetota</taxon>
        <taxon>Actinomycetes</taxon>
        <taxon>Micrococcales</taxon>
        <taxon>Dermacoccaceae</taxon>
        <taxon>Branchiibius</taxon>
    </lineage>
</organism>
<proteinExistence type="inferred from homology"/>
<evidence type="ECO:0000256" key="1">
    <source>
        <dbReference type="ARBA" id="ARBA00006594"/>
    </source>
</evidence>
<dbReference type="AlphaFoldDB" id="A0A2Y9BNS4"/>
<dbReference type="GO" id="GO:0003677">
    <property type="term" value="F:DNA binding"/>
    <property type="evidence" value="ECO:0007669"/>
    <property type="project" value="InterPro"/>
</dbReference>
<dbReference type="InterPro" id="IPR002052">
    <property type="entry name" value="DNA_methylase_N6_adenine_CS"/>
</dbReference>
<gene>
    <name evidence="5" type="ORF">SAMN04489750_3755</name>
</gene>
<evidence type="ECO:0000256" key="2">
    <source>
        <dbReference type="ARBA" id="ARBA00022603"/>
    </source>
</evidence>
<dbReference type="SUPFAM" id="SSF53335">
    <property type="entry name" value="S-adenosyl-L-methionine-dependent methyltransferases"/>
    <property type="match status" value="1"/>
</dbReference>
<comment type="similarity">
    <text evidence="1">Belongs to the N(4)/N(6)-methyltransferase family.</text>
</comment>
<evidence type="ECO:0000259" key="4">
    <source>
        <dbReference type="Pfam" id="PF01555"/>
    </source>
</evidence>
<dbReference type="InterPro" id="IPR001091">
    <property type="entry name" value="RM_Methyltransferase"/>
</dbReference>
<dbReference type="EMBL" id="UESZ01000002">
    <property type="protein sequence ID" value="SSA58951.1"/>
    <property type="molecule type" value="Genomic_DNA"/>
</dbReference>
<name>A0A2Y9BNS4_9MICO</name>
<dbReference type="Pfam" id="PF01555">
    <property type="entry name" value="N6_N4_Mtase"/>
    <property type="match status" value="1"/>
</dbReference>